<feature type="domain" description="C2H2-type" evidence="13">
    <location>
        <begin position="163"/>
        <end position="190"/>
    </location>
</feature>
<dbReference type="PANTHER" id="PTHR16515:SF49">
    <property type="entry name" value="GASTRULA ZINC FINGER PROTEIN XLCGF49.1-LIKE-RELATED"/>
    <property type="match status" value="1"/>
</dbReference>
<keyword evidence="9" id="KW-0539">Nucleus</keyword>
<reference evidence="16" key="1">
    <citation type="submission" date="2025-08" db="UniProtKB">
        <authorList>
            <consortium name="RefSeq"/>
        </authorList>
    </citation>
    <scope>IDENTIFICATION</scope>
</reference>
<feature type="domain" description="C2H2-type" evidence="13">
    <location>
        <begin position="218"/>
        <end position="245"/>
    </location>
</feature>
<evidence type="ECO:0000256" key="4">
    <source>
        <dbReference type="ARBA" id="ARBA00022771"/>
    </source>
</evidence>
<evidence type="ECO:0000256" key="5">
    <source>
        <dbReference type="ARBA" id="ARBA00022833"/>
    </source>
</evidence>
<sequence length="455" mass="51771">MESPACRVCLRTGEDLLNIFEETVEFGVSIAGMISKCTGLKIEKADCLPDSICPSCLRDAKHAFEVKQSYERTRVPNLDASDTKEDVSGDLREKEEPYGDEFQGQVRNEPLKEDLYEEEHDPESECEIESYDDEAETKMVNDHFQRSEDDDVDDDDENNSFLYKCYYCPKTFTSISALTIHSRKHTGDRPFKCAHCGKTFSHNTYLQRHLVTHSDKPFKCSICTKTFAFCSTLESHYRKHSGEQPFNCTRCSKEMDSSVCRVCLGTGEDLVNIFEESVGFGVSIAGMVSKCIGLKVEKGDRLPENICPPCLQGVKDAIEDLLEKEVCKEPDTEGRIINLDATEIKEEFVEDFREKEFQCQVKNEPLEEDVFEKEYNPIPESDSDPCEIQMKIEIEEYDWQGLRESDDDYESANDNDENTSLHKCSCCSKTFTSKSALRHMKSAIQENESISVATA</sequence>
<feature type="compositionally biased region" description="Basic and acidic residues" evidence="12">
    <location>
        <begin position="81"/>
        <end position="97"/>
    </location>
</feature>
<keyword evidence="3" id="KW-0677">Repeat</keyword>
<evidence type="ECO:0000259" key="13">
    <source>
        <dbReference type="PROSITE" id="PS50157"/>
    </source>
</evidence>
<dbReference type="GO" id="GO:0005634">
    <property type="term" value="C:nucleus"/>
    <property type="evidence" value="ECO:0007669"/>
    <property type="project" value="InterPro"/>
</dbReference>
<feature type="domain" description="C2H2-type" evidence="13">
    <location>
        <begin position="191"/>
        <end position="218"/>
    </location>
</feature>
<evidence type="ECO:0000256" key="2">
    <source>
        <dbReference type="ARBA" id="ARBA00022723"/>
    </source>
</evidence>
<dbReference type="SUPFAM" id="SSF57716">
    <property type="entry name" value="Glucocorticoid receptor-like (DNA-binding domain)"/>
    <property type="match status" value="2"/>
</dbReference>
<gene>
    <name evidence="16" type="primary">LOC136116478</name>
</gene>
<keyword evidence="8" id="KW-0804">Transcription</keyword>
<organism evidence="15 16">
    <name type="scientific">Drosophila suzukii</name>
    <name type="common">Spotted-wing drosophila fruit fly</name>
    <dbReference type="NCBI Taxonomy" id="28584"/>
    <lineage>
        <taxon>Eukaryota</taxon>
        <taxon>Metazoa</taxon>
        <taxon>Ecdysozoa</taxon>
        <taxon>Arthropoda</taxon>
        <taxon>Hexapoda</taxon>
        <taxon>Insecta</taxon>
        <taxon>Pterygota</taxon>
        <taxon>Neoptera</taxon>
        <taxon>Endopterygota</taxon>
        <taxon>Diptera</taxon>
        <taxon>Brachycera</taxon>
        <taxon>Muscomorpha</taxon>
        <taxon>Ephydroidea</taxon>
        <taxon>Drosophilidae</taxon>
        <taxon>Drosophila</taxon>
        <taxon>Sophophora</taxon>
    </lineage>
</organism>
<dbReference type="RefSeq" id="XP_065720413.2">
    <property type="nucleotide sequence ID" value="XM_065864341.2"/>
</dbReference>
<keyword evidence="2 11" id="KW-0479">Metal-binding</keyword>
<dbReference type="Proteomes" id="UP001652628">
    <property type="component" value="Chromosome 3"/>
</dbReference>
<feature type="binding site" evidence="11">
    <location>
        <position position="260"/>
    </location>
    <ligand>
        <name>Zn(2+)</name>
        <dbReference type="ChEBI" id="CHEBI:29105"/>
    </ligand>
</feature>
<keyword evidence="5 11" id="KW-0862">Zinc</keyword>
<feature type="binding site" evidence="11">
    <location>
        <position position="307"/>
    </location>
    <ligand>
        <name>Zn(2+)</name>
        <dbReference type="ChEBI" id="CHEBI:29105"/>
    </ligand>
</feature>
<protein>
    <submittedName>
        <fullName evidence="16">Zinc finger protein Paris</fullName>
    </submittedName>
</protein>
<feature type="domain" description="ZAD" evidence="14">
    <location>
        <begin position="4"/>
        <end position="80"/>
    </location>
</feature>
<feature type="binding site" evidence="11">
    <location>
        <position position="53"/>
    </location>
    <ligand>
        <name>Zn(2+)</name>
        <dbReference type="ChEBI" id="CHEBI:29105"/>
    </ligand>
</feature>
<dbReference type="SUPFAM" id="SSF57667">
    <property type="entry name" value="beta-beta-alpha zinc fingers"/>
    <property type="match status" value="2"/>
</dbReference>
<dbReference type="InterPro" id="IPR050331">
    <property type="entry name" value="Zinc_finger"/>
</dbReference>
<dbReference type="Gene3D" id="3.40.1800.20">
    <property type="match status" value="2"/>
</dbReference>
<dbReference type="PROSITE" id="PS51915">
    <property type="entry name" value="ZAD"/>
    <property type="match status" value="2"/>
</dbReference>
<dbReference type="InterPro" id="IPR036236">
    <property type="entry name" value="Znf_C2H2_sf"/>
</dbReference>
<evidence type="ECO:0000256" key="7">
    <source>
        <dbReference type="ARBA" id="ARBA00023125"/>
    </source>
</evidence>
<evidence type="ECO:0000259" key="14">
    <source>
        <dbReference type="PROSITE" id="PS51915"/>
    </source>
</evidence>
<proteinExistence type="predicted"/>
<evidence type="ECO:0000256" key="1">
    <source>
        <dbReference type="ARBA" id="ARBA00004123"/>
    </source>
</evidence>
<evidence type="ECO:0000256" key="10">
    <source>
        <dbReference type="PROSITE-ProRule" id="PRU00042"/>
    </source>
</evidence>
<dbReference type="PROSITE" id="PS50157">
    <property type="entry name" value="ZINC_FINGER_C2H2_2"/>
    <property type="match status" value="3"/>
</dbReference>
<dbReference type="SMART" id="SM00355">
    <property type="entry name" value="ZnF_C2H2"/>
    <property type="match status" value="4"/>
</dbReference>
<dbReference type="PANTHER" id="PTHR16515">
    <property type="entry name" value="PR DOMAIN ZINC FINGER PROTEIN"/>
    <property type="match status" value="1"/>
</dbReference>
<dbReference type="PROSITE" id="PS00028">
    <property type="entry name" value="ZINC_FINGER_C2H2_1"/>
    <property type="match status" value="3"/>
</dbReference>
<keyword evidence="7" id="KW-0238">DNA-binding</keyword>
<evidence type="ECO:0000256" key="11">
    <source>
        <dbReference type="PROSITE-ProRule" id="PRU01263"/>
    </source>
</evidence>
<accession>A0AB40DDS4</accession>
<evidence type="ECO:0000256" key="6">
    <source>
        <dbReference type="ARBA" id="ARBA00023015"/>
    </source>
</evidence>
<dbReference type="AlphaFoldDB" id="A0AB40DDS4"/>
<dbReference type="Gene3D" id="3.30.160.60">
    <property type="entry name" value="Classic Zinc Finger"/>
    <property type="match status" value="3"/>
</dbReference>
<evidence type="ECO:0000256" key="8">
    <source>
        <dbReference type="ARBA" id="ARBA00023163"/>
    </source>
</evidence>
<feature type="binding site" evidence="11">
    <location>
        <position position="9"/>
    </location>
    <ligand>
        <name>Zn(2+)</name>
        <dbReference type="ChEBI" id="CHEBI:29105"/>
    </ligand>
</feature>
<dbReference type="Pfam" id="PF07776">
    <property type="entry name" value="zf-AD"/>
    <property type="match status" value="2"/>
</dbReference>
<feature type="binding site" evidence="11">
    <location>
        <position position="6"/>
    </location>
    <ligand>
        <name>Zn(2+)</name>
        <dbReference type="ChEBI" id="CHEBI:29105"/>
    </ligand>
</feature>
<dbReference type="GO" id="GO:0008270">
    <property type="term" value="F:zinc ion binding"/>
    <property type="evidence" value="ECO:0007669"/>
    <property type="project" value="UniProtKB-UniRule"/>
</dbReference>
<feature type="region of interest" description="Disordered" evidence="12">
    <location>
        <begin position="76"/>
        <end position="99"/>
    </location>
</feature>
<evidence type="ECO:0000256" key="12">
    <source>
        <dbReference type="SAM" id="MobiDB-lite"/>
    </source>
</evidence>
<keyword evidence="4 10" id="KW-0863">Zinc-finger</keyword>
<keyword evidence="15" id="KW-1185">Reference proteome</keyword>
<evidence type="ECO:0000256" key="9">
    <source>
        <dbReference type="ARBA" id="ARBA00023242"/>
    </source>
</evidence>
<keyword evidence="6" id="KW-0805">Transcription regulation</keyword>
<dbReference type="InterPro" id="IPR012934">
    <property type="entry name" value="Znf_AD"/>
</dbReference>
<dbReference type="Pfam" id="PF00096">
    <property type="entry name" value="zf-C2H2"/>
    <property type="match status" value="3"/>
</dbReference>
<dbReference type="GeneID" id="136116478"/>
<evidence type="ECO:0000313" key="15">
    <source>
        <dbReference type="Proteomes" id="UP001652628"/>
    </source>
</evidence>
<feature type="domain" description="ZAD" evidence="14">
    <location>
        <begin position="258"/>
        <end position="334"/>
    </location>
</feature>
<evidence type="ECO:0000313" key="16">
    <source>
        <dbReference type="RefSeq" id="XP_065720413.2"/>
    </source>
</evidence>
<dbReference type="InterPro" id="IPR013087">
    <property type="entry name" value="Znf_C2H2_type"/>
</dbReference>
<feature type="binding site" evidence="11">
    <location>
        <position position="310"/>
    </location>
    <ligand>
        <name>Zn(2+)</name>
        <dbReference type="ChEBI" id="CHEBI:29105"/>
    </ligand>
</feature>
<name>A0AB40DDS4_DROSZ</name>
<comment type="subcellular location">
    <subcellularLocation>
        <location evidence="1">Nucleus</location>
    </subcellularLocation>
</comment>
<feature type="binding site" evidence="11">
    <location>
        <position position="263"/>
    </location>
    <ligand>
        <name>Zn(2+)</name>
        <dbReference type="ChEBI" id="CHEBI:29105"/>
    </ligand>
</feature>
<evidence type="ECO:0000256" key="3">
    <source>
        <dbReference type="ARBA" id="ARBA00022737"/>
    </source>
</evidence>
<feature type="binding site" evidence="11">
    <location>
        <position position="56"/>
    </location>
    <ligand>
        <name>Zn(2+)</name>
        <dbReference type="ChEBI" id="CHEBI:29105"/>
    </ligand>
</feature>